<evidence type="ECO:0000313" key="1">
    <source>
        <dbReference type="EMBL" id="KAG2255420.1"/>
    </source>
</evidence>
<gene>
    <name evidence="1" type="ORF">Bca52824_074714</name>
</gene>
<dbReference type="EMBL" id="JAAMPC010000015">
    <property type="protein sequence ID" value="KAG2255420.1"/>
    <property type="molecule type" value="Genomic_DNA"/>
</dbReference>
<organism evidence="1 2">
    <name type="scientific">Brassica carinata</name>
    <name type="common">Ethiopian mustard</name>
    <name type="synonym">Abyssinian cabbage</name>
    <dbReference type="NCBI Taxonomy" id="52824"/>
    <lineage>
        <taxon>Eukaryota</taxon>
        <taxon>Viridiplantae</taxon>
        <taxon>Streptophyta</taxon>
        <taxon>Embryophyta</taxon>
        <taxon>Tracheophyta</taxon>
        <taxon>Spermatophyta</taxon>
        <taxon>Magnoliopsida</taxon>
        <taxon>eudicotyledons</taxon>
        <taxon>Gunneridae</taxon>
        <taxon>Pentapetalae</taxon>
        <taxon>rosids</taxon>
        <taxon>malvids</taxon>
        <taxon>Brassicales</taxon>
        <taxon>Brassicaceae</taxon>
        <taxon>Brassiceae</taxon>
        <taxon>Brassica</taxon>
    </lineage>
</organism>
<reference evidence="1 2" key="1">
    <citation type="submission" date="2020-02" db="EMBL/GenBank/DDBJ databases">
        <authorList>
            <person name="Ma Q."/>
            <person name="Huang Y."/>
            <person name="Song X."/>
            <person name="Pei D."/>
        </authorList>
    </citation>
    <scope>NUCLEOTIDE SEQUENCE [LARGE SCALE GENOMIC DNA]</scope>
    <source>
        <strain evidence="1">Sxm20200214</strain>
        <tissue evidence="1">Leaf</tissue>
    </source>
</reference>
<comment type="caution">
    <text evidence="1">The sequence shown here is derived from an EMBL/GenBank/DDBJ whole genome shotgun (WGS) entry which is preliminary data.</text>
</comment>
<accession>A0A8X7TUR2</accession>
<sequence length="115" mass="12602">MGHIGFVGVGMAYNRSLIFLEIVMQDSSLDEAKKYASHEEGLVAQKASLEAEASRSSKSREKLVALERKRVELEMSTRYGSSVNDMDMIELALSDLTSLSSGVVEGDREETADLV</sequence>
<proteinExistence type="predicted"/>
<protein>
    <submittedName>
        <fullName evidence="1">Uncharacterized protein</fullName>
    </submittedName>
</protein>
<dbReference type="Proteomes" id="UP000886595">
    <property type="component" value="Unassembled WGS sequence"/>
</dbReference>
<name>A0A8X7TUR2_BRACI</name>
<evidence type="ECO:0000313" key="2">
    <source>
        <dbReference type="Proteomes" id="UP000886595"/>
    </source>
</evidence>
<keyword evidence="2" id="KW-1185">Reference proteome</keyword>
<dbReference type="AlphaFoldDB" id="A0A8X7TUR2"/>